<evidence type="ECO:0000313" key="16">
    <source>
        <dbReference type="EMBL" id="GLQ87851.1"/>
    </source>
</evidence>
<evidence type="ECO:0000256" key="8">
    <source>
        <dbReference type="ARBA" id="ARBA00022927"/>
    </source>
</evidence>
<dbReference type="PANTHER" id="PTHR30531:SF14">
    <property type="entry name" value="SURFACE PRESENTATION OF ANTIGENS PROTEIN SPAS"/>
    <property type="match status" value="1"/>
</dbReference>
<evidence type="ECO:0000256" key="14">
    <source>
        <dbReference type="RuleBase" id="RU364091"/>
    </source>
</evidence>
<evidence type="ECO:0000256" key="1">
    <source>
        <dbReference type="ARBA" id="ARBA00004651"/>
    </source>
</evidence>
<feature type="region of interest" description="Disordered" evidence="15">
    <location>
        <begin position="1"/>
        <end position="30"/>
    </location>
</feature>
<feature type="transmembrane region" description="Helical" evidence="14">
    <location>
        <begin position="155"/>
        <end position="173"/>
    </location>
</feature>
<dbReference type="SUPFAM" id="SSF160544">
    <property type="entry name" value="EscU C-terminal domain-like"/>
    <property type="match status" value="1"/>
</dbReference>
<dbReference type="Gene3D" id="3.40.1690.10">
    <property type="entry name" value="secretion proteins EscU"/>
    <property type="match status" value="1"/>
</dbReference>
<feature type="transmembrane region" description="Helical" evidence="14">
    <location>
        <begin position="81"/>
        <end position="110"/>
    </location>
</feature>
<evidence type="ECO:0000256" key="3">
    <source>
        <dbReference type="ARBA" id="ARBA00021622"/>
    </source>
</evidence>
<keyword evidence="12 14" id="KW-1006">Bacterial flagellum protein export</keyword>
<comment type="similarity">
    <text evidence="2 14">Belongs to the type III secretion exporter family.</text>
</comment>
<dbReference type="EMBL" id="BSOA01000012">
    <property type="protein sequence ID" value="GLQ87851.1"/>
    <property type="molecule type" value="Genomic_DNA"/>
</dbReference>
<dbReference type="InterPro" id="IPR006136">
    <property type="entry name" value="FlhB"/>
</dbReference>
<reference evidence="17" key="1">
    <citation type="journal article" date="2019" name="Int. J. Syst. Evol. Microbiol.">
        <title>The Global Catalogue of Microorganisms (GCM) 10K type strain sequencing project: providing services to taxonomists for standard genome sequencing and annotation.</title>
        <authorList>
            <consortium name="The Broad Institute Genomics Platform"/>
            <consortium name="The Broad Institute Genome Sequencing Center for Infectious Disease"/>
            <person name="Wu L."/>
            <person name="Ma J."/>
        </authorList>
    </citation>
    <scope>NUCLEOTIDE SEQUENCE [LARGE SCALE GENOMIC DNA]</scope>
    <source>
        <strain evidence="17">NBRC 111981</strain>
    </source>
</reference>
<keyword evidence="17" id="KW-1185">Reference proteome</keyword>
<protein>
    <recommendedName>
        <fullName evidence="3 14">Flagellar biosynthetic protein FlhB</fullName>
    </recommendedName>
</protein>
<evidence type="ECO:0000256" key="10">
    <source>
        <dbReference type="ARBA" id="ARBA00023026"/>
    </source>
</evidence>
<dbReference type="InterPro" id="IPR029025">
    <property type="entry name" value="T3SS_substrate_exporter_C"/>
</dbReference>
<evidence type="ECO:0000256" key="9">
    <source>
        <dbReference type="ARBA" id="ARBA00022989"/>
    </source>
</evidence>
<comment type="function">
    <text evidence="13 14">Required for formation of the rod structure in the basal body of the flagellar apparatus. Together with FliI and FliH, may constitute the export apparatus of flagellin.</text>
</comment>
<evidence type="ECO:0000256" key="11">
    <source>
        <dbReference type="ARBA" id="ARBA00023136"/>
    </source>
</evidence>
<comment type="subcellular location">
    <subcellularLocation>
        <location evidence="1">Cell membrane</location>
        <topology evidence="1">Multi-pass membrane protein</topology>
    </subcellularLocation>
</comment>
<feature type="transmembrane region" description="Helical" evidence="14">
    <location>
        <begin position="35"/>
        <end position="55"/>
    </location>
</feature>
<keyword evidence="8 14" id="KW-0653">Protein transport</keyword>
<evidence type="ECO:0000256" key="2">
    <source>
        <dbReference type="ARBA" id="ARBA00010690"/>
    </source>
</evidence>
<dbReference type="InterPro" id="IPR006307">
    <property type="entry name" value="BsaZ-like"/>
</dbReference>
<evidence type="ECO:0000256" key="12">
    <source>
        <dbReference type="ARBA" id="ARBA00023225"/>
    </source>
</evidence>
<evidence type="ECO:0000256" key="5">
    <source>
        <dbReference type="ARBA" id="ARBA00022475"/>
    </source>
</evidence>
<keyword evidence="9 14" id="KW-1133">Transmembrane helix</keyword>
<proteinExistence type="inferred from homology"/>
<dbReference type="PANTHER" id="PTHR30531">
    <property type="entry name" value="FLAGELLAR BIOSYNTHETIC PROTEIN FLHB"/>
    <property type="match status" value="1"/>
</dbReference>
<keyword evidence="6 14" id="KW-0812">Transmembrane</keyword>
<accession>A0ABQ5X887</accession>
<evidence type="ECO:0000256" key="13">
    <source>
        <dbReference type="ARBA" id="ARBA00025078"/>
    </source>
</evidence>
<evidence type="ECO:0000256" key="6">
    <source>
        <dbReference type="ARBA" id="ARBA00022692"/>
    </source>
</evidence>
<comment type="caution">
    <text evidence="16">The sequence shown here is derived from an EMBL/GenBank/DDBJ whole genome shotgun (WGS) entry which is preliminary data.</text>
</comment>
<keyword evidence="4 14" id="KW-0813">Transport</keyword>
<sequence length="357" mass="40002">MAGQNQDSGDRTEKPTAKRLRDARKDGDVPKSRELTSTVLVVAWLLLLMMGMPLIRARLSGLFDTVVQGVHQPFDQALHNVGWAACVAFLWLTVPLLLCAAVVAVMVEFLQVGPVFAPKKIKPDASRMNPAEGIKRLFSQENLVEVIKAIVKSSLLIGLFAWVLFALIGQFVNLPYVPPQATGEALWVAVKRFATGVIFVFFFVSALDVFYQRYAFTKKMKMSRREIKQELKENEGDPMIKSRRRQLHQEWSQQNTLAAVRKASVVVTNPTHLAIAIRYEQGEDDLPVIVAKGEDHEAALIRQAAEEAGVPIMRNVSLARGLYEKVEVDDYLPGDFFEAVAELLRWAESIRESRDGK</sequence>
<dbReference type="RefSeq" id="WP_284331296.1">
    <property type="nucleotide sequence ID" value="NZ_BSOA01000012.1"/>
</dbReference>
<feature type="compositionally biased region" description="Basic and acidic residues" evidence="15">
    <location>
        <begin position="8"/>
        <end position="30"/>
    </location>
</feature>
<dbReference type="NCBIfam" id="TIGR01404">
    <property type="entry name" value="FlhB_rel_III"/>
    <property type="match status" value="1"/>
</dbReference>
<keyword evidence="7 14" id="KW-1005">Bacterial flagellum biogenesis</keyword>
<dbReference type="Proteomes" id="UP001156627">
    <property type="component" value="Unassembled WGS sequence"/>
</dbReference>
<evidence type="ECO:0000313" key="17">
    <source>
        <dbReference type="Proteomes" id="UP001156627"/>
    </source>
</evidence>
<evidence type="ECO:0000256" key="7">
    <source>
        <dbReference type="ARBA" id="ARBA00022795"/>
    </source>
</evidence>
<dbReference type="InterPro" id="IPR006135">
    <property type="entry name" value="T3SS_substrate_exporter"/>
</dbReference>
<evidence type="ECO:0000256" key="15">
    <source>
        <dbReference type="SAM" id="MobiDB-lite"/>
    </source>
</evidence>
<keyword evidence="10" id="KW-0843">Virulence</keyword>
<dbReference type="PRINTS" id="PR00950">
    <property type="entry name" value="TYPE3IMSPROT"/>
</dbReference>
<organism evidence="16 17">
    <name type="scientific">Dyella flagellata</name>
    <dbReference type="NCBI Taxonomy" id="1867833"/>
    <lineage>
        <taxon>Bacteria</taxon>
        <taxon>Pseudomonadati</taxon>
        <taxon>Pseudomonadota</taxon>
        <taxon>Gammaproteobacteria</taxon>
        <taxon>Lysobacterales</taxon>
        <taxon>Rhodanobacteraceae</taxon>
        <taxon>Dyella</taxon>
    </lineage>
</organism>
<keyword evidence="5 14" id="KW-1003">Cell membrane</keyword>
<evidence type="ECO:0000256" key="4">
    <source>
        <dbReference type="ARBA" id="ARBA00022448"/>
    </source>
</evidence>
<keyword evidence="11 14" id="KW-0472">Membrane</keyword>
<dbReference type="Pfam" id="PF01312">
    <property type="entry name" value="Bac_export_2"/>
    <property type="match status" value="1"/>
</dbReference>
<gene>
    <name evidence="14" type="primary">flhB</name>
    <name evidence="16" type="ORF">GCM10007898_14190</name>
</gene>
<feature type="transmembrane region" description="Helical" evidence="14">
    <location>
        <begin position="193"/>
        <end position="211"/>
    </location>
</feature>
<dbReference type="NCBIfam" id="TIGR00328">
    <property type="entry name" value="flhB"/>
    <property type="match status" value="1"/>
</dbReference>
<name>A0ABQ5X887_9GAMM</name>